<accession>A0A0L9TC36</accession>
<dbReference type="Gramene" id="KOM27704">
    <property type="protein sequence ID" value="KOM27704"/>
    <property type="gene ID" value="LR48_Vigan452s000300"/>
</dbReference>
<dbReference type="InterPro" id="IPR016166">
    <property type="entry name" value="FAD-bd_PCMH"/>
</dbReference>
<dbReference type="EMBL" id="KQ258391">
    <property type="protein sequence ID" value="KOM27704.1"/>
    <property type="molecule type" value="Genomic_DNA"/>
</dbReference>
<evidence type="ECO:0000256" key="6">
    <source>
        <dbReference type="ARBA" id="ARBA00023157"/>
    </source>
</evidence>
<evidence type="ECO:0000256" key="2">
    <source>
        <dbReference type="ARBA" id="ARBA00005466"/>
    </source>
</evidence>
<dbReference type="PANTHER" id="PTHR32448">
    <property type="entry name" value="OS08G0158400 PROTEIN"/>
    <property type="match status" value="1"/>
</dbReference>
<dbReference type="SUPFAM" id="SSF56176">
    <property type="entry name" value="FAD-binding/transporter-associated domain-like"/>
    <property type="match status" value="1"/>
</dbReference>
<dbReference type="Gene3D" id="3.30.465.10">
    <property type="match status" value="1"/>
</dbReference>
<evidence type="ECO:0000259" key="9">
    <source>
        <dbReference type="PROSITE" id="PS51387"/>
    </source>
</evidence>
<keyword evidence="3" id="KW-0285">Flavoprotein</keyword>
<dbReference type="GO" id="GO:1901696">
    <property type="term" value="P:cannabinoid biosynthetic process"/>
    <property type="evidence" value="ECO:0007669"/>
    <property type="project" value="UniProtKB-ARBA"/>
</dbReference>
<keyword evidence="4 8" id="KW-0732">Signal</keyword>
<dbReference type="OrthoDB" id="407275at2759"/>
<evidence type="ECO:0000256" key="7">
    <source>
        <dbReference type="ARBA" id="ARBA00023180"/>
    </source>
</evidence>
<dbReference type="InterPro" id="IPR016167">
    <property type="entry name" value="FAD-bd_PCMH_sub1"/>
</dbReference>
<organism evidence="10 11">
    <name type="scientific">Phaseolus angularis</name>
    <name type="common">Azuki bean</name>
    <name type="synonym">Vigna angularis</name>
    <dbReference type="NCBI Taxonomy" id="3914"/>
    <lineage>
        <taxon>Eukaryota</taxon>
        <taxon>Viridiplantae</taxon>
        <taxon>Streptophyta</taxon>
        <taxon>Embryophyta</taxon>
        <taxon>Tracheophyta</taxon>
        <taxon>Spermatophyta</taxon>
        <taxon>Magnoliopsida</taxon>
        <taxon>eudicotyledons</taxon>
        <taxon>Gunneridae</taxon>
        <taxon>Pentapetalae</taxon>
        <taxon>rosids</taxon>
        <taxon>fabids</taxon>
        <taxon>Fabales</taxon>
        <taxon>Fabaceae</taxon>
        <taxon>Papilionoideae</taxon>
        <taxon>50 kb inversion clade</taxon>
        <taxon>NPAAA clade</taxon>
        <taxon>indigoferoid/millettioid clade</taxon>
        <taxon>Phaseoleae</taxon>
        <taxon>Vigna</taxon>
    </lineage>
</organism>
<comment type="cofactor">
    <cofactor evidence="1">
        <name>FAD</name>
        <dbReference type="ChEBI" id="CHEBI:57692"/>
    </cofactor>
</comment>
<evidence type="ECO:0000256" key="1">
    <source>
        <dbReference type="ARBA" id="ARBA00001974"/>
    </source>
</evidence>
<dbReference type="Gene3D" id="3.40.462.20">
    <property type="match status" value="1"/>
</dbReference>
<sequence length="537" mass="59864">MESPNPSTRTMFSIIPFISIFLLHVVMAVPDTIPQCLSLHSDPSHPISAVTYFPNNSSYPPILEAYIRNLRFSSPTTPKPSFIVAPNHVSHIQASIICCKKFGLEMRIRSGGHDYDGLSYVAKAPFSILDMFMLRSVKVNVQDQTVWVESGSTIGELYYGIAEKSKILGFPAGVCHSVGVGGHFSGGGYGNMMRRFGISVDHILDALIVDAEGRVLDRKGMGEDLFWAIRGGGGASFGVIVSWKIKLVPVPEVVTVFRIEKTLEQGASDIVHQWQYVANKIHDGLFIRVVLSPVTRMGKKTIRAKFNALFLGNAQELVHVMNASFPQLGLVGEQCIQMSWINSVLFWDNFPVGTSAKALLERHGTPEKFLKKKSDYVQKPISKAALEGIWKKMMELEKPVLTLNPYGGKMSEISEKETPFPHRGGNIYKIQYSVIWKEKSEDVANRSLHAIRSLYDYMTPYMSSSPRSSYLNYRDVDIGVNGPGNATYAQASVWGKKYFKTNFDRLVKIKSKVDPSNFFRYEQSIPSLASAHSIVSE</sequence>
<keyword evidence="7" id="KW-0325">Glycoprotein</keyword>
<dbReference type="InterPro" id="IPR012951">
    <property type="entry name" value="BBE"/>
</dbReference>
<evidence type="ECO:0000256" key="5">
    <source>
        <dbReference type="ARBA" id="ARBA00022827"/>
    </source>
</evidence>
<dbReference type="OMA" id="YGNMMRR"/>
<comment type="similarity">
    <text evidence="2">Belongs to the oxygen-dependent FAD-linked oxidoreductase family.</text>
</comment>
<dbReference type="GO" id="GO:0016491">
    <property type="term" value="F:oxidoreductase activity"/>
    <property type="evidence" value="ECO:0007669"/>
    <property type="project" value="InterPro"/>
</dbReference>
<proteinExistence type="inferred from homology"/>
<feature type="chain" id="PRO_5005594534" description="FAD-binding PCMH-type domain-containing protein" evidence="8">
    <location>
        <begin position="29"/>
        <end position="537"/>
    </location>
</feature>
<dbReference type="PROSITE" id="PS51387">
    <property type="entry name" value="FAD_PCMH"/>
    <property type="match status" value="1"/>
</dbReference>
<evidence type="ECO:0000256" key="3">
    <source>
        <dbReference type="ARBA" id="ARBA00022630"/>
    </source>
</evidence>
<dbReference type="InterPro" id="IPR006094">
    <property type="entry name" value="Oxid_FAD_bind_N"/>
</dbReference>
<dbReference type="InterPro" id="IPR036318">
    <property type="entry name" value="FAD-bd_PCMH-like_sf"/>
</dbReference>
<dbReference type="Proteomes" id="UP000053144">
    <property type="component" value="Unassembled WGS sequence"/>
</dbReference>
<dbReference type="InterPro" id="IPR016169">
    <property type="entry name" value="FAD-bd_PCMH_sub2"/>
</dbReference>
<keyword evidence="5" id="KW-0274">FAD</keyword>
<dbReference type="Gene3D" id="3.30.43.10">
    <property type="entry name" value="Uridine Diphospho-n-acetylenolpyruvylglucosamine Reductase, domain 2"/>
    <property type="match status" value="1"/>
</dbReference>
<dbReference type="KEGG" id="var:108320948"/>
<dbReference type="Pfam" id="PF01565">
    <property type="entry name" value="FAD_binding_4"/>
    <property type="match status" value="1"/>
</dbReference>
<dbReference type="GO" id="GO:0071949">
    <property type="term" value="F:FAD binding"/>
    <property type="evidence" value="ECO:0007669"/>
    <property type="project" value="InterPro"/>
</dbReference>
<feature type="domain" description="FAD-binding PCMH-type" evidence="9">
    <location>
        <begin position="76"/>
        <end position="250"/>
    </location>
</feature>
<name>A0A0L9TC36_PHAAN</name>
<reference evidence="11" key="1">
    <citation type="journal article" date="2015" name="Proc. Natl. Acad. Sci. U.S.A.">
        <title>Genome sequencing of adzuki bean (Vigna angularis) provides insight into high starch and low fat accumulation and domestication.</title>
        <authorList>
            <person name="Yang K."/>
            <person name="Tian Z."/>
            <person name="Chen C."/>
            <person name="Luo L."/>
            <person name="Zhao B."/>
            <person name="Wang Z."/>
            <person name="Yu L."/>
            <person name="Li Y."/>
            <person name="Sun Y."/>
            <person name="Li W."/>
            <person name="Chen Y."/>
            <person name="Li Y."/>
            <person name="Zhang Y."/>
            <person name="Ai D."/>
            <person name="Zhao J."/>
            <person name="Shang C."/>
            <person name="Ma Y."/>
            <person name="Wu B."/>
            <person name="Wang M."/>
            <person name="Gao L."/>
            <person name="Sun D."/>
            <person name="Zhang P."/>
            <person name="Guo F."/>
            <person name="Wang W."/>
            <person name="Li Y."/>
            <person name="Wang J."/>
            <person name="Varshney R.K."/>
            <person name="Wang J."/>
            <person name="Ling H.Q."/>
            <person name="Wan P."/>
        </authorList>
    </citation>
    <scope>NUCLEOTIDE SEQUENCE</scope>
    <source>
        <strain evidence="11">cv. Jingnong 6</strain>
    </source>
</reference>
<feature type="signal peptide" evidence="8">
    <location>
        <begin position="1"/>
        <end position="28"/>
    </location>
</feature>
<keyword evidence="6" id="KW-1015">Disulfide bond</keyword>
<protein>
    <recommendedName>
        <fullName evidence="9">FAD-binding PCMH-type domain-containing protein</fullName>
    </recommendedName>
</protein>
<gene>
    <name evidence="10" type="ORF">LR48_Vigan452s000300</name>
</gene>
<dbReference type="FunFam" id="3.30.43.10:FF:000004">
    <property type="entry name" value="Berberine bridge enzyme-like 15"/>
    <property type="match status" value="1"/>
</dbReference>
<evidence type="ECO:0000313" key="11">
    <source>
        <dbReference type="Proteomes" id="UP000053144"/>
    </source>
</evidence>
<dbReference type="AlphaFoldDB" id="A0A0L9TC36"/>
<dbReference type="STRING" id="3914.A0A0L9TC36"/>
<dbReference type="Pfam" id="PF08031">
    <property type="entry name" value="BBE"/>
    <property type="match status" value="1"/>
</dbReference>
<evidence type="ECO:0000256" key="8">
    <source>
        <dbReference type="SAM" id="SignalP"/>
    </source>
</evidence>
<evidence type="ECO:0000256" key="4">
    <source>
        <dbReference type="ARBA" id="ARBA00022729"/>
    </source>
</evidence>
<evidence type="ECO:0000313" key="10">
    <source>
        <dbReference type="EMBL" id="KOM27704.1"/>
    </source>
</evidence>